<dbReference type="PANTHER" id="PTHR45784:SF3">
    <property type="entry name" value="C-TYPE LECTIN DOMAIN FAMILY 4 MEMBER K-LIKE-RELATED"/>
    <property type="match status" value="1"/>
</dbReference>
<dbReference type="InterPro" id="IPR016186">
    <property type="entry name" value="C-type_lectin-like/link_sf"/>
</dbReference>
<dbReference type="InterPro" id="IPR016187">
    <property type="entry name" value="CTDL_fold"/>
</dbReference>
<dbReference type="PANTHER" id="PTHR45784">
    <property type="entry name" value="C-TYPE LECTIN DOMAIN FAMILY 20 MEMBER A-RELATED"/>
    <property type="match status" value="1"/>
</dbReference>
<proteinExistence type="predicted"/>
<keyword evidence="3" id="KW-1185">Reference proteome</keyword>
<feature type="domain" description="C-type lectin" evidence="1">
    <location>
        <begin position="45"/>
        <end position="160"/>
    </location>
</feature>
<dbReference type="PROSITE" id="PS50041">
    <property type="entry name" value="C_TYPE_LECTIN_2"/>
    <property type="match status" value="1"/>
</dbReference>
<dbReference type="Gene3D" id="3.10.100.10">
    <property type="entry name" value="Mannose-Binding Protein A, subunit A"/>
    <property type="match status" value="1"/>
</dbReference>
<dbReference type="Proteomes" id="UP000694546">
    <property type="component" value="Chromosome 17"/>
</dbReference>
<dbReference type="SMART" id="SM00034">
    <property type="entry name" value="CLECT"/>
    <property type="match status" value="1"/>
</dbReference>
<sequence>MTSSIMVSLYFTGGHRIVPCVLPGCQCGNLCSTVFPGVCSALHQYYFVDKSLTWSDAQSHCRQYGGDLATVHGPENQTRLVELGRKYNSHLWIGLYDDVESWTWSLSENANYSGGEVERWSWPWRGDEPINGRDREGCVRMHLEAWDIVDCNIGHFFFCFDNNKNGKE</sequence>
<reference evidence="2" key="1">
    <citation type="submission" date="2025-08" db="UniProtKB">
        <authorList>
            <consortium name="Ensembl"/>
        </authorList>
    </citation>
    <scope>IDENTIFICATION</scope>
</reference>
<name>A0A8C5BXU9_GADMO</name>
<reference evidence="2" key="2">
    <citation type="submission" date="2025-09" db="UniProtKB">
        <authorList>
            <consortium name="Ensembl"/>
        </authorList>
    </citation>
    <scope>IDENTIFICATION</scope>
</reference>
<dbReference type="SUPFAM" id="SSF56436">
    <property type="entry name" value="C-type lectin-like"/>
    <property type="match status" value="1"/>
</dbReference>
<accession>A0A8C5BXU9</accession>
<dbReference type="Pfam" id="PF00059">
    <property type="entry name" value="Lectin_C"/>
    <property type="match status" value="1"/>
</dbReference>
<dbReference type="AlphaFoldDB" id="A0A8C5BXU9"/>
<protein>
    <recommendedName>
        <fullName evidence="1">C-type lectin domain-containing protein</fullName>
    </recommendedName>
</protein>
<dbReference type="Ensembl" id="ENSGMOT00000055421.1">
    <property type="protein sequence ID" value="ENSGMOP00000052714.1"/>
    <property type="gene ID" value="ENSGMOG00000034541.1"/>
</dbReference>
<evidence type="ECO:0000259" key="1">
    <source>
        <dbReference type="PROSITE" id="PS50041"/>
    </source>
</evidence>
<organism evidence="2 3">
    <name type="scientific">Gadus morhua</name>
    <name type="common">Atlantic cod</name>
    <dbReference type="NCBI Taxonomy" id="8049"/>
    <lineage>
        <taxon>Eukaryota</taxon>
        <taxon>Metazoa</taxon>
        <taxon>Chordata</taxon>
        <taxon>Craniata</taxon>
        <taxon>Vertebrata</taxon>
        <taxon>Euteleostomi</taxon>
        <taxon>Actinopterygii</taxon>
        <taxon>Neopterygii</taxon>
        <taxon>Teleostei</taxon>
        <taxon>Neoteleostei</taxon>
        <taxon>Acanthomorphata</taxon>
        <taxon>Zeiogadaria</taxon>
        <taxon>Gadariae</taxon>
        <taxon>Gadiformes</taxon>
        <taxon>Gadoidei</taxon>
        <taxon>Gadidae</taxon>
        <taxon>Gadus</taxon>
    </lineage>
</organism>
<dbReference type="InterPro" id="IPR001304">
    <property type="entry name" value="C-type_lectin-like"/>
</dbReference>
<evidence type="ECO:0000313" key="3">
    <source>
        <dbReference type="Proteomes" id="UP000694546"/>
    </source>
</evidence>
<evidence type="ECO:0000313" key="2">
    <source>
        <dbReference type="Ensembl" id="ENSGMOP00000052714.1"/>
    </source>
</evidence>
<dbReference type="GeneTree" id="ENSGT00940000177388"/>